<evidence type="ECO:0000256" key="7">
    <source>
        <dbReference type="PROSITE-ProRule" id="PRU01360"/>
    </source>
</evidence>
<dbReference type="NCBIfam" id="TIGR04057">
    <property type="entry name" value="SusC_RagA_signa"/>
    <property type="match status" value="1"/>
</dbReference>
<keyword evidence="6 7" id="KW-0998">Cell outer membrane</keyword>
<dbReference type="EMBL" id="AP025295">
    <property type="protein sequence ID" value="BDD01730.1"/>
    <property type="molecule type" value="Genomic_DNA"/>
</dbReference>
<keyword evidence="5 7" id="KW-0472">Membrane</keyword>
<feature type="domain" description="TonB-dependent receptor plug" evidence="9">
    <location>
        <begin position="113"/>
        <end position="230"/>
    </location>
</feature>
<evidence type="ECO:0000256" key="6">
    <source>
        <dbReference type="ARBA" id="ARBA00023237"/>
    </source>
</evidence>
<keyword evidence="11" id="KW-1185">Reference proteome</keyword>
<evidence type="ECO:0000256" key="2">
    <source>
        <dbReference type="ARBA" id="ARBA00022448"/>
    </source>
</evidence>
<dbReference type="NCBIfam" id="TIGR04056">
    <property type="entry name" value="OMP_RagA_SusC"/>
    <property type="match status" value="1"/>
</dbReference>
<dbReference type="InterPro" id="IPR012910">
    <property type="entry name" value="Plug_dom"/>
</dbReference>
<keyword evidence="10" id="KW-0614">Plasmid</keyword>
<dbReference type="Gene3D" id="2.40.170.20">
    <property type="entry name" value="TonB-dependent receptor, beta-barrel domain"/>
    <property type="match status" value="1"/>
</dbReference>
<dbReference type="Pfam" id="PF13715">
    <property type="entry name" value="CarbopepD_reg_2"/>
    <property type="match status" value="1"/>
</dbReference>
<dbReference type="Proteomes" id="UP001354989">
    <property type="component" value="Plasmid pPP3"/>
</dbReference>
<evidence type="ECO:0000256" key="5">
    <source>
        <dbReference type="ARBA" id="ARBA00023136"/>
    </source>
</evidence>
<evidence type="ECO:0000259" key="9">
    <source>
        <dbReference type="Pfam" id="PF07715"/>
    </source>
</evidence>
<proteinExistence type="inferred from homology"/>
<accession>A0ABN6LF45</accession>
<evidence type="ECO:0000313" key="11">
    <source>
        <dbReference type="Proteomes" id="UP001354989"/>
    </source>
</evidence>
<dbReference type="InterPro" id="IPR039426">
    <property type="entry name" value="TonB-dep_rcpt-like"/>
</dbReference>
<dbReference type="SUPFAM" id="SSF49464">
    <property type="entry name" value="Carboxypeptidase regulatory domain-like"/>
    <property type="match status" value="1"/>
</dbReference>
<dbReference type="InterPro" id="IPR023996">
    <property type="entry name" value="TonB-dep_OMP_SusC/RagA"/>
</dbReference>
<evidence type="ECO:0000256" key="4">
    <source>
        <dbReference type="ARBA" id="ARBA00022692"/>
    </source>
</evidence>
<keyword evidence="8" id="KW-0732">Signal</keyword>
<dbReference type="InterPro" id="IPR023997">
    <property type="entry name" value="TonB-dep_OMP_SusC/RagA_CS"/>
</dbReference>
<geneLocation type="plasmid" evidence="10 11">
    <name>pPP3</name>
</geneLocation>
<gene>
    <name evidence="10" type="ORF">PEPS_40100</name>
</gene>
<comment type="similarity">
    <text evidence="7">Belongs to the TonB-dependent receptor family.</text>
</comment>
<dbReference type="RefSeq" id="WP_338398902.1">
    <property type="nucleotide sequence ID" value="NZ_AP025295.1"/>
</dbReference>
<feature type="chain" id="PRO_5047434447" evidence="8">
    <location>
        <begin position="22"/>
        <end position="984"/>
    </location>
</feature>
<sequence>MRKISFLMFFLAMATINMALAQGKIVTGQVTDDTGETLPGVNVMIKGTTTGTVTDFDGHYSLEVNQPKAALVYSFVGLKTITKTIGNQSKMDVVLGADAKQLEAVEIVGYTKVNQATSVPKIENVKEIVTPSVANGLEGKATGLSIQQSSGQPGAKANIRVRGMGSISSSADPLYVIDGVIVSADPVVSDGNGADTDPLSSINPSDIEDIRVLKDAAATVLYGARGSNGVIVITTKKGKAGKTKFNFSGSYGVTQINRGNFKLMDGPTYASTIGKMHGIPDTGINTDWVDEAFRLGKTQDYQLSANGGNESVKYYASMGYFQQDGILIGSDFDRINGRFSLDDQVNEKLSFNIGTDLSLSNTTNAGKGEAYSSPLSGAYGNSPLVSGRDDHGNPLPRLDEMNTTRANFLYESANKYNKRNNLWGGVSGKLNYQINDDFSLSSTNSYRFNRSLSNSYTAPSTFDGNASHGRVDNSFGNRGTFTTTNLVNYEHTFAGKHNVSVMAGTEYQSETNTWGHLKGTSLPSGLENPSSASDQFGIGGKSYDFKFFSLLSQATYDYNGIYYASLSLRRDGSSRFGSKNRYGNFYAVGASWNIANESFFKSKLFTDLKLRASYGTTGNASIGNYNWQNLFSYNTYLGNPAAYHYQLGNENLTWEKKVKSNIGLDFSLIDRVSVNVDLYSEKSKDILLSQQLASSSGFRSIKSNIGSMVNRGIEIAINSQNLKMDKFTWNTSLNFSYNKNEVLTLNAPMITNSYRTIEGQPYNRFYLQEWMGAEPQTGKPAWYVNENAPITKETVQKSSSLFYAPNGRVATTVHGEANQIDAGSTMPIWNGGITNSFSFRQFDFSFMFNFRGGNKILNSTLDYADSDGNYLDNQVAAANTNRWEKPGDIAFRPAWGSRGGNQPSTRTLEDGDYLQLRNVILGYRLPQATANKLKLSSVRFYVSGQNLFTWSNFSGYTPTTVDNGATFYEYPEGRLVSAGVNVKF</sequence>
<keyword evidence="3 7" id="KW-1134">Transmembrane beta strand</keyword>
<reference evidence="10 11" key="1">
    <citation type="submission" date="2021-12" db="EMBL/GenBank/DDBJ databases">
        <title>Genome sequencing of bacteria with rrn-lacking chromosome and rrn-plasmid.</title>
        <authorList>
            <person name="Anda M."/>
            <person name="Iwasaki W."/>
        </authorList>
    </citation>
    <scope>NUCLEOTIDE SEQUENCE [LARGE SCALE GENOMIC DNA]</scope>
    <source>
        <strain evidence="10 11">NBRC 101262</strain>
        <plasmid evidence="10 11">pPP3</plasmid>
    </source>
</reference>
<evidence type="ECO:0000313" key="10">
    <source>
        <dbReference type="EMBL" id="BDD01730.1"/>
    </source>
</evidence>
<dbReference type="InterPro" id="IPR036942">
    <property type="entry name" value="Beta-barrel_TonB_sf"/>
</dbReference>
<organism evidence="10 11">
    <name type="scientific">Persicobacter psychrovividus</name>
    <dbReference type="NCBI Taxonomy" id="387638"/>
    <lineage>
        <taxon>Bacteria</taxon>
        <taxon>Pseudomonadati</taxon>
        <taxon>Bacteroidota</taxon>
        <taxon>Cytophagia</taxon>
        <taxon>Cytophagales</taxon>
        <taxon>Persicobacteraceae</taxon>
        <taxon>Persicobacter</taxon>
    </lineage>
</organism>
<evidence type="ECO:0000256" key="1">
    <source>
        <dbReference type="ARBA" id="ARBA00004571"/>
    </source>
</evidence>
<dbReference type="Gene3D" id="2.170.130.10">
    <property type="entry name" value="TonB-dependent receptor, plug domain"/>
    <property type="match status" value="1"/>
</dbReference>
<keyword evidence="4 7" id="KW-0812">Transmembrane</keyword>
<dbReference type="Pfam" id="PF07715">
    <property type="entry name" value="Plug"/>
    <property type="match status" value="1"/>
</dbReference>
<name>A0ABN6LF45_9BACT</name>
<feature type="signal peptide" evidence="8">
    <location>
        <begin position="1"/>
        <end position="21"/>
    </location>
</feature>
<keyword evidence="2 7" id="KW-0813">Transport</keyword>
<dbReference type="InterPro" id="IPR008969">
    <property type="entry name" value="CarboxyPept-like_regulatory"/>
</dbReference>
<evidence type="ECO:0000256" key="3">
    <source>
        <dbReference type="ARBA" id="ARBA00022452"/>
    </source>
</evidence>
<dbReference type="PROSITE" id="PS52016">
    <property type="entry name" value="TONB_DEPENDENT_REC_3"/>
    <property type="match status" value="1"/>
</dbReference>
<dbReference type="SUPFAM" id="SSF56935">
    <property type="entry name" value="Porins"/>
    <property type="match status" value="1"/>
</dbReference>
<comment type="subcellular location">
    <subcellularLocation>
        <location evidence="1 7">Cell outer membrane</location>
        <topology evidence="1 7">Multi-pass membrane protein</topology>
    </subcellularLocation>
</comment>
<dbReference type="InterPro" id="IPR037066">
    <property type="entry name" value="Plug_dom_sf"/>
</dbReference>
<evidence type="ECO:0000256" key="8">
    <source>
        <dbReference type="SAM" id="SignalP"/>
    </source>
</evidence>
<dbReference type="Gene3D" id="2.60.40.1120">
    <property type="entry name" value="Carboxypeptidase-like, regulatory domain"/>
    <property type="match status" value="1"/>
</dbReference>
<protein>
    <submittedName>
        <fullName evidence="10">SusC/RagA family TonB-linked outer membrane protein</fullName>
    </submittedName>
</protein>